<accession>A0ABP3RUN6</accession>
<feature type="region of interest" description="Disordered" evidence="1">
    <location>
        <begin position="125"/>
        <end position="146"/>
    </location>
</feature>
<dbReference type="InterPro" id="IPR025714">
    <property type="entry name" value="Methyltranfer_dom"/>
</dbReference>
<dbReference type="SUPFAM" id="SSF53335">
    <property type="entry name" value="S-adenosyl-L-methionine-dependent methyltransferases"/>
    <property type="match status" value="1"/>
</dbReference>
<dbReference type="GO" id="GO:0032259">
    <property type="term" value="P:methylation"/>
    <property type="evidence" value="ECO:0007669"/>
    <property type="project" value="UniProtKB-KW"/>
</dbReference>
<name>A0ABP3RUN6_9ACTN</name>
<dbReference type="InterPro" id="IPR029063">
    <property type="entry name" value="SAM-dependent_MTases_sf"/>
</dbReference>
<organism evidence="3 4">
    <name type="scientific">Sporichthya brevicatena</name>
    <dbReference type="NCBI Taxonomy" id="171442"/>
    <lineage>
        <taxon>Bacteria</taxon>
        <taxon>Bacillati</taxon>
        <taxon>Actinomycetota</taxon>
        <taxon>Actinomycetes</taxon>
        <taxon>Sporichthyales</taxon>
        <taxon>Sporichthyaceae</taxon>
        <taxon>Sporichthya</taxon>
    </lineage>
</organism>
<keyword evidence="4" id="KW-1185">Reference proteome</keyword>
<keyword evidence="3" id="KW-0489">Methyltransferase</keyword>
<dbReference type="Proteomes" id="UP001500957">
    <property type="component" value="Unassembled WGS sequence"/>
</dbReference>
<evidence type="ECO:0000313" key="4">
    <source>
        <dbReference type="Proteomes" id="UP001500957"/>
    </source>
</evidence>
<dbReference type="PANTHER" id="PTHR13369">
    <property type="match status" value="1"/>
</dbReference>
<protein>
    <submittedName>
        <fullName evidence="3">SAM-dependent methyltransferase</fullName>
    </submittedName>
</protein>
<dbReference type="CDD" id="cd02440">
    <property type="entry name" value="AdoMet_MTases"/>
    <property type="match status" value="1"/>
</dbReference>
<dbReference type="EMBL" id="BAAAHE010000011">
    <property type="protein sequence ID" value="GAA0614412.1"/>
    <property type="molecule type" value="Genomic_DNA"/>
</dbReference>
<comment type="caution">
    <text evidence="3">The sequence shown here is derived from an EMBL/GenBank/DDBJ whole genome shotgun (WGS) entry which is preliminary data.</text>
</comment>
<gene>
    <name evidence="3" type="ORF">GCM10009547_15320</name>
</gene>
<dbReference type="GO" id="GO:0008168">
    <property type="term" value="F:methyltransferase activity"/>
    <property type="evidence" value="ECO:0007669"/>
    <property type="project" value="UniProtKB-KW"/>
</dbReference>
<sequence length="403" mass="43375">MRPATRIPIQETDLMPEPLAAALAEVRALLLDADLHRAVAAGRRHGAPRPQWRRAELRPVDLKGGRRLQRVCYDERAAHTTNLAYPAEAAEGVDALLAEPYGNWHVEAAGRTVQLRVTKKGQAQVHRERAAPATTPAARHDRQKPRLIDPGDPLFDVLGADAAKRRQVDAFLRLLEPTLDAVAGRDPLHVVDLGCGNAYLSFAAHRYLSGRGTATLTGVDLRDAARARNTAIAERLGATGVEFVAGTIADADVPPGDVVLALHACDTATDDALARAVRWEAPVVIAAPCCHHETAAAIRAAGPPEPYGIVGRHGILRERMADVLTDSLRATLLRLLGYRVDVVEFVSSEHTARNLAIRAVRTGAPADAGLVEQYRALTAAWSLRPQLAALLSAELTARHGGEW</sequence>
<evidence type="ECO:0000256" key="1">
    <source>
        <dbReference type="SAM" id="MobiDB-lite"/>
    </source>
</evidence>
<dbReference type="Pfam" id="PF13679">
    <property type="entry name" value="Methyltransf_32"/>
    <property type="match status" value="1"/>
</dbReference>
<dbReference type="Gene3D" id="3.40.50.150">
    <property type="entry name" value="Vaccinia Virus protein VP39"/>
    <property type="match status" value="1"/>
</dbReference>
<evidence type="ECO:0000313" key="3">
    <source>
        <dbReference type="EMBL" id="GAA0614412.1"/>
    </source>
</evidence>
<feature type="domain" description="Methyltransferase" evidence="2">
    <location>
        <begin position="164"/>
        <end position="295"/>
    </location>
</feature>
<evidence type="ECO:0000259" key="2">
    <source>
        <dbReference type="Pfam" id="PF13679"/>
    </source>
</evidence>
<reference evidence="4" key="1">
    <citation type="journal article" date="2019" name="Int. J. Syst. Evol. Microbiol.">
        <title>The Global Catalogue of Microorganisms (GCM) 10K type strain sequencing project: providing services to taxonomists for standard genome sequencing and annotation.</title>
        <authorList>
            <consortium name="The Broad Institute Genomics Platform"/>
            <consortium name="The Broad Institute Genome Sequencing Center for Infectious Disease"/>
            <person name="Wu L."/>
            <person name="Ma J."/>
        </authorList>
    </citation>
    <scope>NUCLEOTIDE SEQUENCE [LARGE SCALE GENOMIC DNA]</scope>
    <source>
        <strain evidence="4">JCM 10671</strain>
    </source>
</reference>
<keyword evidence="3" id="KW-0808">Transferase</keyword>
<dbReference type="PANTHER" id="PTHR13369:SF3">
    <property type="entry name" value="METHYLTRANSFERASE DOMAIN-CONTAINING PROTEIN"/>
    <property type="match status" value="1"/>
</dbReference>
<proteinExistence type="predicted"/>